<accession>A0A6P7GYG3</accession>
<dbReference type="PANTHER" id="PTHR46690">
    <property type="entry name" value="CYTOCHROME C OXIDASE ASSEMBLY FACTOR 6 HOMOLOG"/>
    <property type="match status" value="1"/>
</dbReference>
<keyword evidence="2" id="KW-0496">Mitochondrion</keyword>
<evidence type="ECO:0000256" key="2">
    <source>
        <dbReference type="ARBA" id="ARBA00023128"/>
    </source>
</evidence>
<evidence type="ECO:0000256" key="3">
    <source>
        <dbReference type="ARBA" id="ARBA00023157"/>
    </source>
</evidence>
<dbReference type="InParanoid" id="A0A6P7GYG3"/>
<dbReference type="EnsemblMetazoa" id="XM_050657401.1">
    <property type="protein sequence ID" value="XP_050513358.1"/>
    <property type="gene ID" value="LOC126889282"/>
</dbReference>
<evidence type="ECO:0000313" key="6">
    <source>
        <dbReference type="RefSeq" id="XP_028150473.1"/>
    </source>
</evidence>
<reference evidence="4" key="2">
    <citation type="submission" date="2025-05" db="UniProtKB">
        <authorList>
            <consortium name="EnsemblMetazoa"/>
        </authorList>
    </citation>
    <scope>IDENTIFICATION</scope>
</reference>
<keyword evidence="5" id="KW-1185">Reference proteome</keyword>
<dbReference type="PROSITE" id="PS51808">
    <property type="entry name" value="CHCH"/>
    <property type="match status" value="1"/>
</dbReference>
<organism evidence="6">
    <name type="scientific">Diabrotica virgifera virgifera</name>
    <name type="common">western corn rootworm</name>
    <dbReference type="NCBI Taxonomy" id="50390"/>
    <lineage>
        <taxon>Eukaryota</taxon>
        <taxon>Metazoa</taxon>
        <taxon>Ecdysozoa</taxon>
        <taxon>Arthropoda</taxon>
        <taxon>Hexapoda</taxon>
        <taxon>Insecta</taxon>
        <taxon>Pterygota</taxon>
        <taxon>Neoptera</taxon>
        <taxon>Endopterygota</taxon>
        <taxon>Coleoptera</taxon>
        <taxon>Polyphaga</taxon>
        <taxon>Cucujiformia</taxon>
        <taxon>Chrysomeloidea</taxon>
        <taxon>Chrysomelidae</taxon>
        <taxon>Galerucinae</taxon>
        <taxon>Diabroticina</taxon>
        <taxon>Diabroticites</taxon>
        <taxon>Diabrotica</taxon>
    </lineage>
</organism>
<dbReference type="InterPro" id="IPR048280">
    <property type="entry name" value="COX6B-like"/>
</dbReference>
<keyword evidence="3" id="KW-1015">Disulfide bond</keyword>
<dbReference type="InterPro" id="IPR042289">
    <property type="entry name" value="COA6"/>
</dbReference>
<dbReference type="SUPFAM" id="SSF47694">
    <property type="entry name" value="Cytochrome c oxidase subunit h"/>
    <property type="match status" value="1"/>
</dbReference>
<dbReference type="AlphaFoldDB" id="A0A6P7GYG3"/>
<dbReference type="RefSeq" id="XP_028150473.1">
    <property type="nucleotide sequence ID" value="XM_028294672.1"/>
</dbReference>
<dbReference type="GO" id="GO:0008535">
    <property type="term" value="P:respiratory chain complex IV assembly"/>
    <property type="evidence" value="ECO:0007669"/>
    <property type="project" value="InterPro"/>
</dbReference>
<evidence type="ECO:0000256" key="1">
    <source>
        <dbReference type="ARBA" id="ARBA00004173"/>
    </source>
</evidence>
<dbReference type="OrthoDB" id="16284at2759"/>
<gene>
    <name evidence="6" type="primary">LOC114343828</name>
</gene>
<dbReference type="PANTHER" id="PTHR46690:SF1">
    <property type="entry name" value="CYTOCHROME C OXIDASE ASSEMBLY FACTOR 6 HOMOLOG"/>
    <property type="match status" value="1"/>
</dbReference>
<dbReference type="Proteomes" id="UP001652700">
    <property type="component" value="Unplaced"/>
</dbReference>
<dbReference type="Gene3D" id="1.10.10.140">
    <property type="entry name" value="Cytochrome c oxidase, subunit VIb"/>
    <property type="match status" value="1"/>
</dbReference>
<evidence type="ECO:0000313" key="5">
    <source>
        <dbReference type="Proteomes" id="UP001652700"/>
    </source>
</evidence>
<dbReference type="Pfam" id="PF02297">
    <property type="entry name" value="COX6B"/>
    <property type="match status" value="1"/>
</dbReference>
<comment type="subcellular location">
    <subcellularLocation>
        <location evidence="1">Mitochondrion</location>
    </subcellularLocation>
</comment>
<dbReference type="GO" id="GO:0005739">
    <property type="term" value="C:mitochondrion"/>
    <property type="evidence" value="ECO:0007669"/>
    <property type="project" value="UniProtKB-SubCell"/>
</dbReference>
<reference evidence="6" key="1">
    <citation type="submission" date="2025-04" db="UniProtKB">
        <authorList>
            <consortium name="RefSeq"/>
        </authorList>
    </citation>
    <scope>IDENTIFICATION</scope>
    <source>
        <tissue evidence="6">Whole insect</tissue>
    </source>
</reference>
<dbReference type="FunCoup" id="A0A6P7GYG3">
    <property type="interactions" value="334"/>
</dbReference>
<protein>
    <submittedName>
        <fullName evidence="6">Cytochrome c oxidase assembly factor 6 homolog</fullName>
    </submittedName>
</protein>
<evidence type="ECO:0000313" key="4">
    <source>
        <dbReference type="EnsemblMetazoa" id="XP_050513358.1"/>
    </source>
</evidence>
<dbReference type="GO" id="GO:0042775">
    <property type="term" value="P:mitochondrial ATP synthesis coupled electron transport"/>
    <property type="evidence" value="ECO:0007669"/>
    <property type="project" value="TreeGrafter"/>
</dbReference>
<name>A0A6P7GYG3_DIAVI</name>
<dbReference type="InterPro" id="IPR036549">
    <property type="entry name" value="CX6/COA6-like_sf"/>
</dbReference>
<sequence>MSFPTREERAKCWDARDQYWDCLDKNSGAAKDQKDKNNVCAGFRKVYEESCSAQWVKHFDRKRNYLIFKEKIEKEGIPNKKENDSSISLPRRVYHQIVCP</sequence>
<proteinExistence type="predicted"/>